<name>A0A078LCQ0_CITKO</name>
<protein>
    <submittedName>
        <fullName evidence="1">Uncharacterized protein</fullName>
    </submittedName>
</protein>
<evidence type="ECO:0000313" key="6">
    <source>
        <dbReference type="Proteomes" id="UP000251584"/>
    </source>
</evidence>
<dbReference type="Proteomes" id="UP000282299">
    <property type="component" value="Unassembled WGS sequence"/>
</dbReference>
<dbReference type="EMBL" id="JADVNV010000003">
    <property type="protein sequence ID" value="MBJ9868040.1"/>
    <property type="molecule type" value="Genomic_DNA"/>
</dbReference>
<evidence type="ECO:0000313" key="5">
    <source>
        <dbReference type="EMBL" id="VEB93515.1"/>
    </source>
</evidence>
<evidence type="ECO:0000313" key="1">
    <source>
        <dbReference type="EMBL" id="CDZ84570.1"/>
    </source>
</evidence>
<reference evidence="5 7" key="5">
    <citation type="submission" date="2018-12" db="EMBL/GenBank/DDBJ databases">
        <authorList>
            <consortium name="Pathogen Informatics"/>
        </authorList>
    </citation>
    <scope>NUCLEOTIDE SEQUENCE [LARGE SCALE GENOMIC DNA]</scope>
    <source>
        <strain evidence="5 7">NCTC11075</strain>
    </source>
</reference>
<gene>
    <name evidence="1" type="ORF">BN1086_02725</name>
    <name evidence="3" type="ORF">EGS84_22175</name>
    <name evidence="2" type="ORF">I5687_08785</name>
    <name evidence="4" type="ORF">NCTC10786_01111</name>
    <name evidence="5" type="ORF">NCTC11075_04409</name>
</gene>
<organism evidence="1">
    <name type="scientific">Citrobacter koseri</name>
    <name type="common">Citrobacter diversus</name>
    <dbReference type="NCBI Taxonomy" id="545"/>
    <lineage>
        <taxon>Bacteria</taxon>
        <taxon>Pseudomonadati</taxon>
        <taxon>Pseudomonadota</taxon>
        <taxon>Gammaproteobacteria</taxon>
        <taxon>Enterobacterales</taxon>
        <taxon>Enterobacteriaceae</taxon>
        <taxon>Citrobacter</taxon>
    </lineage>
</organism>
<evidence type="ECO:0000313" key="2">
    <source>
        <dbReference type="EMBL" id="MBJ9868040.1"/>
    </source>
</evidence>
<dbReference type="PATRIC" id="fig|545.11.peg.1158"/>
<evidence type="ECO:0000313" key="7">
    <source>
        <dbReference type="Proteomes" id="UP000270272"/>
    </source>
</evidence>
<reference evidence="4 6" key="2">
    <citation type="submission" date="2018-06" db="EMBL/GenBank/DDBJ databases">
        <authorList>
            <consortium name="Pathogen Informatics"/>
            <person name="Doyle S."/>
        </authorList>
    </citation>
    <scope>NUCLEOTIDE SEQUENCE [LARGE SCALE GENOMIC DNA]</scope>
    <source>
        <strain evidence="4 6">NCTC10786</strain>
    </source>
</reference>
<dbReference type="EMBL" id="LR134204">
    <property type="protein sequence ID" value="VEB93515.1"/>
    <property type="molecule type" value="Genomic_DNA"/>
</dbReference>
<dbReference type="Proteomes" id="UP000807555">
    <property type="component" value="Unassembled WGS sequence"/>
</dbReference>
<dbReference type="Proteomes" id="UP000251584">
    <property type="component" value="Unassembled WGS sequence"/>
</dbReference>
<sequence>MKRELLNIKKTGRNKIDHDLNLKINVFKTLRQENVLMKDYINLLENRIIFLEGVILEKTKNKS</sequence>
<reference evidence="1" key="1">
    <citation type="submission" date="2014-06" db="EMBL/GenBank/DDBJ databases">
        <authorList>
            <person name="Urmite Genomes Urmite Genomes"/>
        </authorList>
    </citation>
    <scope>NUCLEOTIDE SEQUENCE</scope>
</reference>
<evidence type="ECO:0000313" key="4">
    <source>
        <dbReference type="EMBL" id="SQB21889.1"/>
    </source>
</evidence>
<reference evidence="8" key="4">
    <citation type="submission" date="2018-10" db="EMBL/GenBank/DDBJ databases">
        <title>FDA dAtabase for Regulatory Grade micrObial Sequences (FDA-ARGOS): Supporting development and validation of Infectious Disease Dx tests.</title>
        <authorList>
            <person name="Goldberg B."/>
            <person name="Campos J."/>
            <person name="Tallon L."/>
            <person name="Sadzewicz L."/>
            <person name="Zhao X."/>
            <person name="Vavikolanu K."/>
            <person name="Mehta A."/>
            <person name="Aluvathingal J."/>
            <person name="Nadendla S."/>
            <person name="Geyer C."/>
            <person name="Nandy P."/>
            <person name="Yan Y."/>
            <person name="Sichtig H."/>
        </authorList>
    </citation>
    <scope>NUCLEOTIDE SEQUENCE [LARGE SCALE GENOMIC DNA]</scope>
    <source>
        <strain evidence="8">FDAARGOS_526</strain>
    </source>
</reference>
<dbReference type="RefSeq" id="WP_012133731.1">
    <property type="nucleotide sequence ID" value="NZ_ABTEQQ020000001.1"/>
</dbReference>
<evidence type="ECO:0000313" key="3">
    <source>
        <dbReference type="EMBL" id="RSC19462.1"/>
    </source>
</evidence>
<dbReference type="Proteomes" id="UP000270272">
    <property type="component" value="Chromosome"/>
</dbReference>
<dbReference type="EMBL" id="RKIT01000002">
    <property type="protein sequence ID" value="RSC19462.1"/>
    <property type="molecule type" value="Genomic_DNA"/>
</dbReference>
<accession>A0A078LCQ0</accession>
<dbReference type="EMBL" id="UAVY01000001">
    <property type="protein sequence ID" value="SQB21889.1"/>
    <property type="molecule type" value="Genomic_DNA"/>
</dbReference>
<reference evidence="2" key="6">
    <citation type="submission" date="2020-11" db="EMBL/GenBank/DDBJ databases">
        <title>Enhanced detection system for hospital associated transmission using whole genome sequencing surveillance.</title>
        <authorList>
            <person name="Harrison L.H."/>
            <person name="Van Tyne D."/>
            <person name="Marsh J.W."/>
            <person name="Griffith M.P."/>
            <person name="Snyder D.J."/>
            <person name="Cooper V.S."/>
            <person name="Mustapha M."/>
        </authorList>
    </citation>
    <scope>NUCLEOTIDE SEQUENCE</scope>
    <source>
        <strain evidence="2">CB00014</strain>
    </source>
</reference>
<dbReference type="AlphaFoldDB" id="A0A078LCQ0"/>
<reference evidence="3" key="3">
    <citation type="submission" date="2018-10" db="EMBL/GenBank/DDBJ databases">
        <title>FDA dAtabase for Regulatory Grade micrObial Sequences (FDA-ARGOS): Supporting development and validation of Infectious Disease Dx tests.</title>
        <authorList>
            <person name="Campos J."/>
            <person name="Goldberg B."/>
            <person name="Tallon L.J."/>
            <person name="Sadzewicz L."/>
            <person name="Zhao X."/>
            <person name="Vavikolanu K."/>
            <person name="Mehta A."/>
            <person name="Aluvathingal J."/>
            <person name="Nadendla S."/>
            <person name="Geyer C."/>
            <person name="Nandy P."/>
            <person name="Yan Y."/>
            <person name="Sichtig H."/>
        </authorList>
    </citation>
    <scope>NUCLEOTIDE SEQUENCE</scope>
    <source>
        <strain evidence="3">FDAARGOS_526</strain>
    </source>
</reference>
<proteinExistence type="predicted"/>
<evidence type="ECO:0000313" key="8">
    <source>
        <dbReference type="Proteomes" id="UP000282299"/>
    </source>
</evidence>
<dbReference type="EMBL" id="LK931336">
    <property type="protein sequence ID" value="CDZ84570.1"/>
    <property type="molecule type" value="Genomic_DNA"/>
</dbReference>